<comment type="caution">
    <text evidence="1">The sequence shown here is derived from an EMBL/GenBank/DDBJ whole genome shotgun (WGS) entry which is preliminary data.</text>
</comment>
<proteinExistence type="predicted"/>
<organism evidence="1 2">
    <name type="scientific">Litorimonas cladophorae</name>
    <dbReference type="NCBI Taxonomy" id="1220491"/>
    <lineage>
        <taxon>Bacteria</taxon>
        <taxon>Pseudomonadati</taxon>
        <taxon>Pseudomonadota</taxon>
        <taxon>Alphaproteobacteria</taxon>
        <taxon>Maricaulales</taxon>
        <taxon>Robiginitomaculaceae</taxon>
    </lineage>
</organism>
<keyword evidence="2" id="KW-1185">Reference proteome</keyword>
<name>A0A918KBM7_9PROT</name>
<accession>A0A918KBM7</accession>
<protein>
    <submittedName>
        <fullName evidence="1">Uncharacterized protein</fullName>
    </submittedName>
</protein>
<gene>
    <name evidence="1" type="ORF">GCM10011309_03820</name>
</gene>
<sequence>MSGFQNGYEVLLGDNYAYPTDFAYDGRALTVLMSAGVDENLRETKITFEPRWFSVSDASDKLPVPPYYDDPIKGLGLGSLKQWSERDEFEILCYHFDHFDHDFKVICIKPPIIEDVTSNNILTNS</sequence>
<dbReference type="Proteomes" id="UP000600865">
    <property type="component" value="Unassembled WGS sequence"/>
</dbReference>
<dbReference type="RefSeq" id="WP_189580587.1">
    <property type="nucleotide sequence ID" value="NZ_BMYV01000001.1"/>
</dbReference>
<dbReference type="AlphaFoldDB" id="A0A918KBM7"/>
<evidence type="ECO:0000313" key="1">
    <source>
        <dbReference type="EMBL" id="GGX57936.1"/>
    </source>
</evidence>
<reference evidence="1 2" key="1">
    <citation type="journal article" date="2014" name="Int. J. Syst. Evol. Microbiol.">
        <title>Complete genome sequence of Corynebacterium casei LMG S-19264T (=DSM 44701T), isolated from a smear-ripened cheese.</title>
        <authorList>
            <consortium name="US DOE Joint Genome Institute (JGI-PGF)"/>
            <person name="Walter F."/>
            <person name="Albersmeier A."/>
            <person name="Kalinowski J."/>
            <person name="Ruckert C."/>
        </authorList>
    </citation>
    <scope>NUCLEOTIDE SEQUENCE [LARGE SCALE GENOMIC DNA]</scope>
    <source>
        <strain evidence="1 2">KCTC 23968</strain>
    </source>
</reference>
<dbReference type="EMBL" id="BMYV01000001">
    <property type="protein sequence ID" value="GGX57936.1"/>
    <property type="molecule type" value="Genomic_DNA"/>
</dbReference>
<evidence type="ECO:0000313" key="2">
    <source>
        <dbReference type="Proteomes" id="UP000600865"/>
    </source>
</evidence>